<dbReference type="PROSITE" id="PS01196">
    <property type="entry name" value="PEPT_TRNA_HYDROL_2"/>
    <property type="match status" value="1"/>
</dbReference>
<dbReference type="SUPFAM" id="SSF53178">
    <property type="entry name" value="Peptidyl-tRNA hydrolase-like"/>
    <property type="match status" value="1"/>
</dbReference>
<organism evidence="10 11">
    <name type="scientific">Chlamydia ibidis 10-1398/6</name>
    <dbReference type="NCBI Taxonomy" id="1046581"/>
    <lineage>
        <taxon>Bacteria</taxon>
        <taxon>Pseudomonadati</taxon>
        <taxon>Chlamydiota</taxon>
        <taxon>Chlamydiia</taxon>
        <taxon>Chlamydiales</taxon>
        <taxon>Chlamydiaceae</taxon>
        <taxon>Chlamydia/Chlamydophila group</taxon>
        <taxon>Chlamydia</taxon>
    </lineage>
</organism>
<dbReference type="PROSITE" id="PS01195">
    <property type="entry name" value="PEPT_TRNA_HYDROL_1"/>
    <property type="match status" value="1"/>
</dbReference>
<dbReference type="PANTHER" id="PTHR17224">
    <property type="entry name" value="PEPTIDYL-TRNA HYDROLASE"/>
    <property type="match status" value="1"/>
</dbReference>
<comment type="subcellular location">
    <subcellularLocation>
        <location evidence="7">Cytoplasm</location>
    </subcellularLocation>
</comment>
<feature type="site" description="Stabilizes the basic form of H active site to accept a proton" evidence="7">
    <location>
        <position position="94"/>
    </location>
</feature>
<gene>
    <name evidence="7 10" type="primary">pth</name>
    <name evidence="10" type="ORF">H359_0914</name>
</gene>
<dbReference type="InterPro" id="IPR001328">
    <property type="entry name" value="Pept_tRNA_hydro"/>
</dbReference>
<reference evidence="10 11" key="1">
    <citation type="submission" date="2013-07" db="EMBL/GenBank/DDBJ databases">
        <title>Isolation of a new Chlamydia species from the feral Sacred Ibis (Threskiornis aethiopicus): Chlamydia ibidis.</title>
        <authorList>
            <person name="Vorimore F."/>
            <person name="Hsia R.-C."/>
            <person name="Huot-Creasy H."/>
            <person name="Bastian S."/>
            <person name="Deruyter L."/>
            <person name="Passet A."/>
            <person name="Sachse K."/>
            <person name="Bavoil P."/>
            <person name="Myers G."/>
            <person name="Laroucau K."/>
        </authorList>
    </citation>
    <scope>NUCLEOTIDE SEQUENCE [LARGE SCALE GENOMIC DNA]</scope>
    <source>
        <strain evidence="10 11">10-1398/6</strain>
    </source>
</reference>
<feature type="binding site" evidence="7">
    <location>
        <position position="115"/>
    </location>
    <ligand>
        <name>tRNA</name>
        <dbReference type="ChEBI" id="CHEBI:17843"/>
    </ligand>
</feature>
<dbReference type="PANTHER" id="PTHR17224:SF1">
    <property type="entry name" value="PEPTIDYL-TRNA HYDROLASE"/>
    <property type="match status" value="1"/>
</dbReference>
<comment type="catalytic activity">
    <reaction evidence="7 8">
        <text>an N-acyl-L-alpha-aminoacyl-tRNA + H2O = an N-acyl-L-amino acid + a tRNA + H(+)</text>
        <dbReference type="Rhea" id="RHEA:54448"/>
        <dbReference type="Rhea" id="RHEA-COMP:10123"/>
        <dbReference type="Rhea" id="RHEA-COMP:13883"/>
        <dbReference type="ChEBI" id="CHEBI:15377"/>
        <dbReference type="ChEBI" id="CHEBI:15378"/>
        <dbReference type="ChEBI" id="CHEBI:59874"/>
        <dbReference type="ChEBI" id="CHEBI:78442"/>
        <dbReference type="ChEBI" id="CHEBI:138191"/>
        <dbReference type="EC" id="3.1.1.29"/>
    </reaction>
</comment>
<evidence type="ECO:0000256" key="2">
    <source>
        <dbReference type="ARBA" id="ARBA00022555"/>
    </source>
</evidence>
<protein>
    <recommendedName>
        <fullName evidence="6 7">Peptidyl-tRNA hydrolase</fullName>
        <shortName evidence="7">Pth</shortName>
        <ecNumber evidence="1 7">3.1.1.29</ecNumber>
    </recommendedName>
</protein>
<dbReference type="Proteomes" id="UP000016064">
    <property type="component" value="Unassembled WGS sequence"/>
</dbReference>
<comment type="similarity">
    <text evidence="5 7 9">Belongs to the PTH family.</text>
</comment>
<feature type="active site" description="Proton acceptor" evidence="7">
    <location>
        <position position="20"/>
    </location>
</feature>
<dbReference type="EMBL" id="APJW01000003">
    <property type="protein sequence ID" value="EQM62368.1"/>
    <property type="molecule type" value="Genomic_DNA"/>
</dbReference>
<evidence type="ECO:0000256" key="6">
    <source>
        <dbReference type="ARBA" id="ARBA00050038"/>
    </source>
</evidence>
<comment type="function">
    <text evidence="7">Catalyzes the release of premature peptidyl moieties from peptidyl-tRNA molecules trapped in stalled 50S ribosomal subunits, and thus maintains levels of free tRNAs and 50S ribosomes.</text>
</comment>
<comment type="subunit">
    <text evidence="7">Monomer.</text>
</comment>
<feature type="binding site" evidence="7">
    <location>
        <position position="15"/>
    </location>
    <ligand>
        <name>tRNA</name>
        <dbReference type="ChEBI" id="CHEBI:17843"/>
    </ligand>
</feature>
<comment type="caution">
    <text evidence="10">The sequence shown here is derived from an EMBL/GenBank/DDBJ whole genome shotgun (WGS) entry which is preliminary data.</text>
</comment>
<evidence type="ECO:0000256" key="4">
    <source>
        <dbReference type="ARBA" id="ARBA00022884"/>
    </source>
</evidence>
<dbReference type="GO" id="GO:0004045">
    <property type="term" value="F:peptidyl-tRNA hydrolase activity"/>
    <property type="evidence" value="ECO:0007669"/>
    <property type="project" value="UniProtKB-EC"/>
</dbReference>
<dbReference type="NCBIfam" id="TIGR00447">
    <property type="entry name" value="pth"/>
    <property type="match status" value="1"/>
</dbReference>
<accession>A0ABN0MYM6</accession>
<dbReference type="InterPro" id="IPR018171">
    <property type="entry name" value="Pept_tRNA_hydro_CS"/>
</dbReference>
<evidence type="ECO:0000256" key="1">
    <source>
        <dbReference type="ARBA" id="ARBA00013260"/>
    </source>
</evidence>
<sequence>MARLVVAIGNPGSRYAWTRHNIGFLLVDQLVVEFQASSFKDTPKCFSLSAKLDLPSGPVIFIKPKTYVNLSGKAVRSAKDYYGVSLDQILVLADDVNRKFGDVRLRESAGSGGHNGVKSITHALGSNGYWQLRLGIGKPSVVSQELSDFVLSPFSEMEKVQMSTMFAEATRLFSSWCGVI</sequence>
<keyword evidence="7" id="KW-0963">Cytoplasm</keyword>
<evidence type="ECO:0000256" key="8">
    <source>
        <dbReference type="RuleBase" id="RU000673"/>
    </source>
</evidence>
<dbReference type="EC" id="3.1.1.29" evidence="1 7"/>
<keyword evidence="2 7" id="KW-0820">tRNA-binding</keyword>
<keyword evidence="11" id="KW-1185">Reference proteome</keyword>
<dbReference type="Gene3D" id="3.40.50.1470">
    <property type="entry name" value="Peptidyl-tRNA hydrolase"/>
    <property type="match status" value="1"/>
</dbReference>
<keyword evidence="4 7" id="KW-0694">RNA-binding</keyword>
<dbReference type="Pfam" id="PF01195">
    <property type="entry name" value="Pept_tRNA_hydro"/>
    <property type="match status" value="1"/>
</dbReference>
<feature type="site" description="Discriminates between blocked and unblocked aminoacyl-tRNA" evidence="7">
    <location>
        <position position="10"/>
    </location>
</feature>
<evidence type="ECO:0000256" key="3">
    <source>
        <dbReference type="ARBA" id="ARBA00022801"/>
    </source>
</evidence>
<feature type="binding site" evidence="7">
    <location>
        <position position="67"/>
    </location>
    <ligand>
        <name>tRNA</name>
        <dbReference type="ChEBI" id="CHEBI:17843"/>
    </ligand>
</feature>
<evidence type="ECO:0000313" key="10">
    <source>
        <dbReference type="EMBL" id="EQM62368.1"/>
    </source>
</evidence>
<proteinExistence type="inferred from homology"/>
<dbReference type="RefSeq" id="WP_020370522.1">
    <property type="nucleotide sequence ID" value="NZ_APJW01000003.1"/>
</dbReference>
<keyword evidence="3 7" id="KW-0378">Hydrolase</keyword>
<evidence type="ECO:0000256" key="5">
    <source>
        <dbReference type="ARBA" id="ARBA00038063"/>
    </source>
</evidence>
<evidence type="ECO:0000256" key="7">
    <source>
        <dbReference type="HAMAP-Rule" id="MF_00083"/>
    </source>
</evidence>
<dbReference type="HAMAP" id="MF_00083">
    <property type="entry name" value="Pept_tRNA_hydro_bact"/>
    <property type="match status" value="1"/>
</dbReference>
<evidence type="ECO:0000313" key="11">
    <source>
        <dbReference type="Proteomes" id="UP000016064"/>
    </source>
</evidence>
<dbReference type="CDD" id="cd00462">
    <property type="entry name" value="PTH"/>
    <property type="match status" value="1"/>
</dbReference>
<name>A0ABN0MYM6_9CHLA</name>
<feature type="binding site" evidence="7">
    <location>
        <position position="69"/>
    </location>
    <ligand>
        <name>tRNA</name>
        <dbReference type="ChEBI" id="CHEBI:17843"/>
    </ligand>
</feature>
<dbReference type="InterPro" id="IPR036416">
    <property type="entry name" value="Pept_tRNA_hydro_sf"/>
</dbReference>
<comment type="function">
    <text evidence="7">Hydrolyzes ribosome-free peptidyl-tRNAs (with 1 or more amino acids incorporated), which drop off the ribosome during protein synthesis, or as a result of ribosome stalling.</text>
</comment>
<evidence type="ECO:0000256" key="9">
    <source>
        <dbReference type="RuleBase" id="RU004320"/>
    </source>
</evidence>